<feature type="domain" description="Glycosyltransferase subfamily 4-like N-terminal" evidence="2">
    <location>
        <begin position="24"/>
        <end position="175"/>
    </location>
</feature>
<dbReference type="Proteomes" id="UP000664835">
    <property type="component" value="Unassembled WGS sequence"/>
</dbReference>
<dbReference type="InterPro" id="IPR050194">
    <property type="entry name" value="Glycosyltransferase_grp1"/>
</dbReference>
<dbReference type="RefSeq" id="WP_208148477.1">
    <property type="nucleotide sequence ID" value="NZ_JAGETV010000007.1"/>
</dbReference>
<dbReference type="InterPro" id="IPR028098">
    <property type="entry name" value="Glyco_trans_4-like_N"/>
</dbReference>
<comment type="caution">
    <text evidence="3">The sequence shown here is derived from an EMBL/GenBank/DDBJ whole genome shotgun (WGS) entry which is preliminary data.</text>
</comment>
<protein>
    <submittedName>
        <fullName evidence="3">Glycosyltransferase family 1 protein</fullName>
    </submittedName>
</protein>
<dbReference type="PANTHER" id="PTHR45947">
    <property type="entry name" value="SULFOQUINOVOSYL TRANSFERASE SQD2"/>
    <property type="match status" value="1"/>
</dbReference>
<dbReference type="SUPFAM" id="SSF53756">
    <property type="entry name" value="UDP-Glycosyltransferase/glycogen phosphorylase"/>
    <property type="match status" value="1"/>
</dbReference>
<evidence type="ECO:0000313" key="3">
    <source>
        <dbReference type="EMBL" id="MBO1927027.1"/>
    </source>
</evidence>
<name>A0ABS3Q3W6_9GAMM</name>
<dbReference type="CDD" id="cd03814">
    <property type="entry name" value="GT4-like"/>
    <property type="match status" value="1"/>
</dbReference>
<dbReference type="Pfam" id="PF00534">
    <property type="entry name" value="Glycos_transf_1"/>
    <property type="match status" value="1"/>
</dbReference>
<gene>
    <name evidence="3" type="ORF">J3998_05505</name>
</gene>
<dbReference type="InterPro" id="IPR001296">
    <property type="entry name" value="Glyco_trans_1"/>
</dbReference>
<organism evidence="3 4">
    <name type="scientific">Thiomicrorhabdus marina</name>
    <dbReference type="NCBI Taxonomy" id="2818442"/>
    <lineage>
        <taxon>Bacteria</taxon>
        <taxon>Pseudomonadati</taxon>
        <taxon>Pseudomonadota</taxon>
        <taxon>Gammaproteobacteria</taxon>
        <taxon>Thiotrichales</taxon>
        <taxon>Piscirickettsiaceae</taxon>
        <taxon>Thiomicrorhabdus</taxon>
    </lineage>
</organism>
<evidence type="ECO:0000259" key="1">
    <source>
        <dbReference type="Pfam" id="PF00534"/>
    </source>
</evidence>
<sequence>MTQTETSNQTRKLTLITDAWQPQVNGVVTTLNNLVRQARLQGIEVDVIHPHDFATFAMPFYPEIRIAWYTKNLEQRIIEFRPDAVHIATEGPLGWRARRIAQKYNCPFTTSYHTKFPEYIHQRLPWLPESWLYKIMRHFHRPAVRTLVPTASVQEDLLARGFTDIKLMSRGVDTDIFNPSRAKAMKFTQPMHLYVGRVAIEKNLEAFLDLDLPGSKIVVGSGPSLEQLKQQYPDVNFVGSKFDEELASYYASAAVLVFPSKTDTFGVVNIEAIACGTPVAAYPVTGPKDIITQGVNGVLNNNLAIAIEQAKQLERTQIADSIPQYTWQGAAKQFIENLAFIKFEGNH</sequence>
<accession>A0ABS3Q3W6</accession>
<dbReference type="EMBL" id="JAGETV010000007">
    <property type="protein sequence ID" value="MBO1927027.1"/>
    <property type="molecule type" value="Genomic_DNA"/>
</dbReference>
<evidence type="ECO:0000259" key="2">
    <source>
        <dbReference type="Pfam" id="PF13439"/>
    </source>
</evidence>
<feature type="domain" description="Glycosyl transferase family 1" evidence="1">
    <location>
        <begin position="188"/>
        <end position="299"/>
    </location>
</feature>
<dbReference type="Gene3D" id="3.40.50.2000">
    <property type="entry name" value="Glycogen Phosphorylase B"/>
    <property type="match status" value="2"/>
</dbReference>
<dbReference type="Pfam" id="PF13439">
    <property type="entry name" value="Glyco_transf_4"/>
    <property type="match status" value="1"/>
</dbReference>
<proteinExistence type="predicted"/>
<keyword evidence="4" id="KW-1185">Reference proteome</keyword>
<evidence type="ECO:0000313" key="4">
    <source>
        <dbReference type="Proteomes" id="UP000664835"/>
    </source>
</evidence>
<reference evidence="3 4" key="1">
    <citation type="submission" date="2021-03" db="EMBL/GenBank/DDBJ databases">
        <title>Thiomicrorhabdus sp.nov.,novel sulfur-oxidizing bacteria isolated from coastal sediment.</title>
        <authorList>
            <person name="Liu X."/>
        </authorList>
    </citation>
    <scope>NUCLEOTIDE SEQUENCE [LARGE SCALE GENOMIC DNA]</scope>
    <source>
        <strain evidence="3 4">6S2-11</strain>
    </source>
</reference>
<dbReference type="PANTHER" id="PTHR45947:SF3">
    <property type="entry name" value="SULFOQUINOVOSYL TRANSFERASE SQD2"/>
    <property type="match status" value="1"/>
</dbReference>